<feature type="domain" description="AB hydrolase-1" evidence="2">
    <location>
        <begin position="25"/>
        <end position="246"/>
    </location>
</feature>
<evidence type="ECO:0000313" key="4">
    <source>
        <dbReference type="Proteomes" id="UP000224130"/>
    </source>
</evidence>
<sequence length="275" mass="28799">MTFLLAPPPTSPTPPASPAAEPLGVVLVHGMRQSSRTWAAQEAHLRRAGHAVAPVDLPGHGSRIRERFTLARAHAVLDEAVASLPADLPVVVVGQSLGGYVTLGWAAGLSRAGTLGRLAGVVASGCSTDPLGKPVALYRGAADRVARTAASVRARWGRGTPRPRTSPDGSTRPAWGLVTDALGQLAGRSSLADLAAVRVPVWLVNGSRCHLRWQEQAHLRAAERGALVVVPRTGHDVQLEAPQVYNRILSRALSDFTRRGARAVAGDAEGATLRA</sequence>
<reference evidence="3 4" key="1">
    <citation type="submission" date="2017-10" db="EMBL/GenBank/DDBJ databases">
        <title>Sequencing the genomes of 1000 actinobacteria strains.</title>
        <authorList>
            <person name="Klenk H.-P."/>
        </authorList>
    </citation>
    <scope>NUCLEOTIDE SEQUENCE [LARGE SCALE GENOMIC DNA]</scope>
    <source>
        <strain evidence="3 4">DSM 21863</strain>
    </source>
</reference>
<dbReference type="GO" id="GO:0016787">
    <property type="term" value="F:hydrolase activity"/>
    <property type="evidence" value="ECO:0007669"/>
    <property type="project" value="UniProtKB-KW"/>
</dbReference>
<dbReference type="OrthoDB" id="5495375at2"/>
<dbReference type="PANTHER" id="PTHR43194:SF2">
    <property type="entry name" value="PEROXISOMAL MEMBRANE PROTEIN LPX1"/>
    <property type="match status" value="1"/>
</dbReference>
<dbReference type="Proteomes" id="UP000224130">
    <property type="component" value="Unassembled WGS sequence"/>
</dbReference>
<organism evidence="3 4">
    <name type="scientific">Isoptericola jiangsuensis</name>
    <dbReference type="NCBI Taxonomy" id="548579"/>
    <lineage>
        <taxon>Bacteria</taxon>
        <taxon>Bacillati</taxon>
        <taxon>Actinomycetota</taxon>
        <taxon>Actinomycetes</taxon>
        <taxon>Micrococcales</taxon>
        <taxon>Promicromonosporaceae</taxon>
        <taxon>Isoptericola</taxon>
    </lineage>
</organism>
<evidence type="ECO:0000313" key="3">
    <source>
        <dbReference type="EMBL" id="PFG42376.1"/>
    </source>
</evidence>
<accession>A0A2A9EV00</accession>
<keyword evidence="3" id="KW-0378">Hydrolase</keyword>
<dbReference type="InterPro" id="IPR050228">
    <property type="entry name" value="Carboxylesterase_BioH"/>
</dbReference>
<proteinExistence type="predicted"/>
<feature type="region of interest" description="Disordered" evidence="1">
    <location>
        <begin position="152"/>
        <end position="173"/>
    </location>
</feature>
<dbReference type="InterPro" id="IPR029058">
    <property type="entry name" value="AB_hydrolase_fold"/>
</dbReference>
<protein>
    <submittedName>
        <fullName evidence="3">Alpha-beta hydrolase superfamily lysophospholipase</fullName>
    </submittedName>
</protein>
<keyword evidence="4" id="KW-1185">Reference proteome</keyword>
<evidence type="ECO:0000256" key="1">
    <source>
        <dbReference type="SAM" id="MobiDB-lite"/>
    </source>
</evidence>
<dbReference type="InterPro" id="IPR000073">
    <property type="entry name" value="AB_hydrolase_1"/>
</dbReference>
<feature type="compositionally biased region" description="Pro residues" evidence="1">
    <location>
        <begin position="1"/>
        <end position="17"/>
    </location>
</feature>
<dbReference type="Gene3D" id="3.40.50.1820">
    <property type="entry name" value="alpha/beta hydrolase"/>
    <property type="match status" value="1"/>
</dbReference>
<name>A0A2A9EV00_9MICO</name>
<evidence type="ECO:0000259" key="2">
    <source>
        <dbReference type="Pfam" id="PF12697"/>
    </source>
</evidence>
<gene>
    <name evidence="3" type="ORF">ATJ88_1034</name>
</gene>
<comment type="caution">
    <text evidence="3">The sequence shown here is derived from an EMBL/GenBank/DDBJ whole genome shotgun (WGS) entry which is preliminary data.</text>
</comment>
<dbReference type="SUPFAM" id="SSF53474">
    <property type="entry name" value="alpha/beta-Hydrolases"/>
    <property type="match status" value="1"/>
</dbReference>
<dbReference type="RefSeq" id="WP_098462896.1">
    <property type="nucleotide sequence ID" value="NZ_PDJJ01000001.1"/>
</dbReference>
<dbReference type="AlphaFoldDB" id="A0A2A9EV00"/>
<dbReference type="EMBL" id="PDJJ01000001">
    <property type="protein sequence ID" value="PFG42376.1"/>
    <property type="molecule type" value="Genomic_DNA"/>
</dbReference>
<dbReference type="PANTHER" id="PTHR43194">
    <property type="entry name" value="HYDROLASE ALPHA/BETA FOLD FAMILY"/>
    <property type="match status" value="1"/>
</dbReference>
<dbReference type="Pfam" id="PF12697">
    <property type="entry name" value="Abhydrolase_6"/>
    <property type="match status" value="1"/>
</dbReference>
<feature type="region of interest" description="Disordered" evidence="1">
    <location>
        <begin position="1"/>
        <end position="21"/>
    </location>
</feature>